<proteinExistence type="predicted"/>
<evidence type="ECO:0000313" key="2">
    <source>
        <dbReference type="Proteomes" id="UP001142489"/>
    </source>
</evidence>
<reference evidence="1" key="1">
    <citation type="journal article" date="2023" name="DNA Res.">
        <title>Chromosome-level genome assembly of Phrynocephalus forsythii using third-generation DNA sequencing and Hi-C analysis.</title>
        <authorList>
            <person name="Qi Y."/>
            <person name="Zhao W."/>
            <person name="Zhao Y."/>
            <person name="Niu C."/>
            <person name="Cao S."/>
            <person name="Zhang Y."/>
        </authorList>
    </citation>
    <scope>NUCLEOTIDE SEQUENCE</scope>
    <source>
        <tissue evidence="1">Muscle</tissue>
    </source>
</reference>
<organism evidence="1 2">
    <name type="scientific">Phrynocephalus forsythii</name>
    <dbReference type="NCBI Taxonomy" id="171643"/>
    <lineage>
        <taxon>Eukaryota</taxon>
        <taxon>Metazoa</taxon>
        <taxon>Chordata</taxon>
        <taxon>Craniata</taxon>
        <taxon>Vertebrata</taxon>
        <taxon>Euteleostomi</taxon>
        <taxon>Lepidosauria</taxon>
        <taxon>Squamata</taxon>
        <taxon>Bifurcata</taxon>
        <taxon>Unidentata</taxon>
        <taxon>Episquamata</taxon>
        <taxon>Toxicofera</taxon>
        <taxon>Iguania</taxon>
        <taxon>Acrodonta</taxon>
        <taxon>Agamidae</taxon>
        <taxon>Agaminae</taxon>
        <taxon>Phrynocephalus</taxon>
    </lineage>
</organism>
<name>A0A9Q0X9U7_9SAUR</name>
<evidence type="ECO:0000313" key="1">
    <source>
        <dbReference type="EMBL" id="KAJ7307156.1"/>
    </source>
</evidence>
<gene>
    <name evidence="1" type="ORF">JRQ81_009140</name>
</gene>
<comment type="caution">
    <text evidence="1">The sequence shown here is derived from an EMBL/GenBank/DDBJ whole genome shotgun (WGS) entry which is preliminary data.</text>
</comment>
<keyword evidence="2" id="KW-1185">Reference proteome</keyword>
<sequence length="122" mass="13896">MGAVVLPIGRRPDTLKDGSTSSIMSVMSQKAVVKKELLWEIVGDDFCQVRDVLMGSTLIAVGLWQLWPPPSPLCYCQDIGKRNNRVTVLLAWWLFPYPWFFGSHSHPVSPRFQTLEHKQLIM</sequence>
<accession>A0A9Q0X9U7</accession>
<dbReference type="Proteomes" id="UP001142489">
    <property type="component" value="Unassembled WGS sequence"/>
</dbReference>
<protein>
    <submittedName>
        <fullName evidence="1">Uncharacterized protein</fullName>
    </submittedName>
</protein>
<dbReference type="EMBL" id="JAPFRF010000019">
    <property type="protein sequence ID" value="KAJ7307156.1"/>
    <property type="molecule type" value="Genomic_DNA"/>
</dbReference>
<dbReference type="AlphaFoldDB" id="A0A9Q0X9U7"/>